<dbReference type="AlphaFoldDB" id="F2PW52"/>
<protein>
    <submittedName>
        <fullName evidence="2">Uncharacterized protein</fullName>
    </submittedName>
</protein>
<name>F2PW52_TRIEC</name>
<dbReference type="VEuPathDB" id="FungiDB:TEQG_08716"/>
<feature type="compositionally biased region" description="Basic and acidic residues" evidence="1">
    <location>
        <begin position="1"/>
        <end position="10"/>
    </location>
</feature>
<reference evidence="3" key="1">
    <citation type="journal article" date="2012" name="MBio">
        <title>Comparative genome analysis of Trichophyton rubrum and related dermatophytes reveals candidate genes involved in infection.</title>
        <authorList>
            <person name="Martinez D.A."/>
            <person name="Oliver B.G."/>
            <person name="Graeser Y."/>
            <person name="Goldberg J.M."/>
            <person name="Li W."/>
            <person name="Martinez-Rossi N.M."/>
            <person name="Monod M."/>
            <person name="Shelest E."/>
            <person name="Barton R.C."/>
            <person name="Birch E."/>
            <person name="Brakhage A.A."/>
            <person name="Chen Z."/>
            <person name="Gurr S.J."/>
            <person name="Heiman D."/>
            <person name="Heitman J."/>
            <person name="Kosti I."/>
            <person name="Rossi A."/>
            <person name="Saif S."/>
            <person name="Samalova M."/>
            <person name="Saunders C.W."/>
            <person name="Shea T."/>
            <person name="Summerbell R.C."/>
            <person name="Xu J."/>
            <person name="Young S."/>
            <person name="Zeng Q."/>
            <person name="Birren B.W."/>
            <person name="Cuomo C.A."/>
            <person name="White T.C."/>
        </authorList>
    </citation>
    <scope>NUCLEOTIDE SEQUENCE [LARGE SCALE GENOMIC DNA]</scope>
    <source>
        <strain evidence="3">ATCC MYA-4606 / CBS 127.97</strain>
    </source>
</reference>
<evidence type="ECO:0000313" key="2">
    <source>
        <dbReference type="EMBL" id="EGE06120.1"/>
    </source>
</evidence>
<keyword evidence="3" id="KW-1185">Reference proteome</keyword>
<dbReference type="HOGENOM" id="CLU_2265600_0_0_1"/>
<feature type="compositionally biased region" description="Polar residues" evidence="1">
    <location>
        <begin position="91"/>
        <end position="103"/>
    </location>
</feature>
<evidence type="ECO:0000313" key="3">
    <source>
        <dbReference type="Proteomes" id="UP000009169"/>
    </source>
</evidence>
<dbReference type="Proteomes" id="UP000009169">
    <property type="component" value="Unassembled WGS sequence"/>
</dbReference>
<feature type="compositionally biased region" description="Basic and acidic residues" evidence="1">
    <location>
        <begin position="47"/>
        <end position="59"/>
    </location>
</feature>
<gene>
    <name evidence="2" type="ORF">TEQG_08716</name>
</gene>
<proteinExistence type="predicted"/>
<evidence type="ECO:0000256" key="1">
    <source>
        <dbReference type="SAM" id="MobiDB-lite"/>
    </source>
</evidence>
<feature type="compositionally biased region" description="Polar residues" evidence="1">
    <location>
        <begin position="28"/>
        <end position="42"/>
    </location>
</feature>
<feature type="compositionally biased region" description="Acidic residues" evidence="1">
    <location>
        <begin position="61"/>
        <end position="74"/>
    </location>
</feature>
<organism evidence="2 3">
    <name type="scientific">Trichophyton equinum (strain ATCC MYA-4606 / CBS 127.97)</name>
    <name type="common">Horse ringworm fungus</name>
    <dbReference type="NCBI Taxonomy" id="559882"/>
    <lineage>
        <taxon>Eukaryota</taxon>
        <taxon>Fungi</taxon>
        <taxon>Dikarya</taxon>
        <taxon>Ascomycota</taxon>
        <taxon>Pezizomycotina</taxon>
        <taxon>Eurotiomycetes</taxon>
        <taxon>Eurotiomycetidae</taxon>
        <taxon>Onygenales</taxon>
        <taxon>Arthrodermataceae</taxon>
        <taxon>Trichophyton</taxon>
    </lineage>
</organism>
<dbReference type="EMBL" id="DS995745">
    <property type="protein sequence ID" value="EGE06120.1"/>
    <property type="molecule type" value="Genomic_DNA"/>
</dbReference>
<feature type="region of interest" description="Disordered" evidence="1">
    <location>
        <begin position="1"/>
        <end position="103"/>
    </location>
</feature>
<accession>F2PW52</accession>
<sequence length="103" mass="11338">MQELREDKLHSASYCSTNVDGSVAAGSESWQEPSELSQVTNDEQSEVADRAETEEHSSSELESEESEDEEVDEEPTLHALKAKEGDMVLYHQTTDSGVGMTTD</sequence>